<evidence type="ECO:0000313" key="1">
    <source>
        <dbReference type="EMBL" id="QCC52332.1"/>
    </source>
</evidence>
<organism evidence="1 2">
    <name type="scientific">Halapricum salinum</name>
    <dbReference type="NCBI Taxonomy" id="1457250"/>
    <lineage>
        <taxon>Archaea</taxon>
        <taxon>Methanobacteriati</taxon>
        <taxon>Methanobacteriota</taxon>
        <taxon>Stenosarchaea group</taxon>
        <taxon>Halobacteria</taxon>
        <taxon>Halobacteriales</taxon>
        <taxon>Haloarculaceae</taxon>
        <taxon>Halapricum</taxon>
    </lineage>
</organism>
<proteinExistence type="predicted"/>
<dbReference type="PROSITE" id="PS51257">
    <property type="entry name" value="PROKAR_LIPOPROTEIN"/>
    <property type="match status" value="1"/>
</dbReference>
<reference evidence="1 2" key="1">
    <citation type="journal article" date="2019" name="Nat. Commun.">
        <title>A new type of DNA phosphorothioation-based antiviral system in archaea.</title>
        <authorList>
            <person name="Xiong L."/>
            <person name="Liu S."/>
            <person name="Chen S."/>
            <person name="Xiao Y."/>
            <person name="Zhu B."/>
            <person name="Gao Y."/>
            <person name="Zhang Y."/>
            <person name="Chen B."/>
            <person name="Luo J."/>
            <person name="Deng Z."/>
            <person name="Chen X."/>
            <person name="Wang L."/>
            <person name="Chen S."/>
        </authorList>
    </citation>
    <scope>NUCLEOTIDE SEQUENCE [LARGE SCALE GENOMIC DNA]</scope>
    <source>
        <strain evidence="1 2">CBA1105</strain>
    </source>
</reference>
<name>A0A4D6HH45_9EURY</name>
<keyword evidence="2" id="KW-1185">Reference proteome</keyword>
<dbReference type="RefSeq" id="WP_049992659.1">
    <property type="nucleotide sequence ID" value="NZ_CP031310.1"/>
</dbReference>
<dbReference type="AlphaFoldDB" id="A0A4D6HH45"/>
<dbReference type="OrthoDB" id="205445at2157"/>
<sequence>MVRVTRRQTLQLSASAILGGLTGCSALGGDSDPDARLGEIDVTNLDFRAHTVSVLILDDEEPVYSGEMTVSAAEPEADDSTDVATAGGSSFEGVPSSVEGCILYAWRDDQSPSKWSEFDFREQSASCLGLDIRVGDIQDPRSDEVTILHTTNTSVCETAANHTTS</sequence>
<dbReference type="Proteomes" id="UP000296706">
    <property type="component" value="Chromosome"/>
</dbReference>
<dbReference type="GeneID" id="39849058"/>
<gene>
    <name evidence="1" type="ORF">DV733_14315</name>
</gene>
<accession>A0A4D6HH45</accession>
<evidence type="ECO:0000313" key="2">
    <source>
        <dbReference type="Proteomes" id="UP000296706"/>
    </source>
</evidence>
<dbReference type="EMBL" id="CP031310">
    <property type="protein sequence ID" value="QCC52332.1"/>
    <property type="molecule type" value="Genomic_DNA"/>
</dbReference>
<protein>
    <submittedName>
        <fullName evidence="1">Uncharacterized protein</fullName>
    </submittedName>
</protein>
<dbReference type="KEGG" id="hsn:DV733_14315"/>